<accession>A0A921ULK3</accession>
<evidence type="ECO:0000313" key="1">
    <source>
        <dbReference type="EMBL" id="KAG0536682.1"/>
    </source>
</evidence>
<dbReference type="AlphaFoldDB" id="A0A921ULK3"/>
<organism evidence="1 2">
    <name type="scientific">Sorghum bicolor</name>
    <name type="common">Sorghum</name>
    <name type="synonym">Sorghum vulgare</name>
    <dbReference type="NCBI Taxonomy" id="4558"/>
    <lineage>
        <taxon>Eukaryota</taxon>
        <taxon>Viridiplantae</taxon>
        <taxon>Streptophyta</taxon>
        <taxon>Embryophyta</taxon>
        <taxon>Tracheophyta</taxon>
        <taxon>Spermatophyta</taxon>
        <taxon>Magnoliopsida</taxon>
        <taxon>Liliopsida</taxon>
        <taxon>Poales</taxon>
        <taxon>Poaceae</taxon>
        <taxon>PACMAD clade</taxon>
        <taxon>Panicoideae</taxon>
        <taxon>Andropogonodae</taxon>
        <taxon>Andropogoneae</taxon>
        <taxon>Sorghinae</taxon>
        <taxon>Sorghum</taxon>
    </lineage>
</organism>
<evidence type="ECO:0000313" key="2">
    <source>
        <dbReference type="Proteomes" id="UP000807115"/>
    </source>
</evidence>
<comment type="caution">
    <text evidence="1">The sequence shown here is derived from an EMBL/GenBank/DDBJ whole genome shotgun (WGS) entry which is preliminary data.</text>
</comment>
<reference evidence="1" key="1">
    <citation type="journal article" date="2019" name="BMC Genomics">
        <title>A new reference genome for Sorghum bicolor reveals high levels of sequence similarity between sweet and grain genotypes: implications for the genetics of sugar metabolism.</title>
        <authorList>
            <person name="Cooper E.A."/>
            <person name="Brenton Z.W."/>
            <person name="Flinn B.S."/>
            <person name="Jenkins J."/>
            <person name="Shu S."/>
            <person name="Flowers D."/>
            <person name="Luo F."/>
            <person name="Wang Y."/>
            <person name="Xia P."/>
            <person name="Barry K."/>
            <person name="Daum C."/>
            <person name="Lipzen A."/>
            <person name="Yoshinaga Y."/>
            <person name="Schmutz J."/>
            <person name="Saski C."/>
            <person name="Vermerris W."/>
            <person name="Kresovich S."/>
        </authorList>
    </citation>
    <scope>NUCLEOTIDE SEQUENCE</scope>
</reference>
<dbReference type="Proteomes" id="UP000807115">
    <property type="component" value="Chromosome 3"/>
</dbReference>
<protein>
    <submittedName>
        <fullName evidence="1">Uncharacterized protein</fullName>
    </submittedName>
</protein>
<name>A0A921ULK3_SORBI</name>
<reference evidence="1" key="2">
    <citation type="submission" date="2020-10" db="EMBL/GenBank/DDBJ databases">
        <authorList>
            <person name="Cooper E.A."/>
            <person name="Brenton Z.W."/>
            <person name="Flinn B.S."/>
            <person name="Jenkins J."/>
            <person name="Shu S."/>
            <person name="Flowers D."/>
            <person name="Luo F."/>
            <person name="Wang Y."/>
            <person name="Xia P."/>
            <person name="Barry K."/>
            <person name="Daum C."/>
            <person name="Lipzen A."/>
            <person name="Yoshinaga Y."/>
            <person name="Schmutz J."/>
            <person name="Saski C."/>
            <person name="Vermerris W."/>
            <person name="Kresovich S."/>
        </authorList>
    </citation>
    <scope>NUCLEOTIDE SEQUENCE</scope>
</reference>
<proteinExistence type="predicted"/>
<sequence>MWWTLNDMDLGKGRRDVAGHAPSWCTTFLLAHWRVVSLPANALVAVVGSSPPIPVGGGRSYHDRRHSLRPQQLSFTISSSYRPSRSPRSSTTDALTVSPTHIVSQLVGRHDIAYAATTTIISLGIASGQGLQRR</sequence>
<gene>
    <name evidence="1" type="ORF">BDA96_03G084800</name>
</gene>
<dbReference type="EMBL" id="CM027682">
    <property type="protein sequence ID" value="KAG0536682.1"/>
    <property type="molecule type" value="Genomic_DNA"/>
</dbReference>